<evidence type="ECO:0000313" key="2">
    <source>
        <dbReference type="Proteomes" id="UP000799770"/>
    </source>
</evidence>
<organism evidence="1 2">
    <name type="scientific">Lophiotrema nucula</name>
    <dbReference type="NCBI Taxonomy" id="690887"/>
    <lineage>
        <taxon>Eukaryota</taxon>
        <taxon>Fungi</taxon>
        <taxon>Dikarya</taxon>
        <taxon>Ascomycota</taxon>
        <taxon>Pezizomycotina</taxon>
        <taxon>Dothideomycetes</taxon>
        <taxon>Pleosporomycetidae</taxon>
        <taxon>Pleosporales</taxon>
        <taxon>Lophiotremataceae</taxon>
        <taxon>Lophiotrema</taxon>
    </lineage>
</organism>
<gene>
    <name evidence="1" type="ORF">BDV96DRAFT_655781</name>
</gene>
<proteinExistence type="predicted"/>
<dbReference type="AlphaFoldDB" id="A0A6A5YDX9"/>
<keyword evidence="2" id="KW-1185">Reference proteome</keyword>
<accession>A0A6A5YDX9</accession>
<name>A0A6A5YDX9_9PLEO</name>
<reference evidence="1" key="1">
    <citation type="journal article" date="2020" name="Stud. Mycol.">
        <title>101 Dothideomycetes genomes: a test case for predicting lifestyles and emergence of pathogens.</title>
        <authorList>
            <person name="Haridas S."/>
            <person name="Albert R."/>
            <person name="Binder M."/>
            <person name="Bloem J."/>
            <person name="Labutti K."/>
            <person name="Salamov A."/>
            <person name="Andreopoulos B."/>
            <person name="Baker S."/>
            <person name="Barry K."/>
            <person name="Bills G."/>
            <person name="Bluhm B."/>
            <person name="Cannon C."/>
            <person name="Castanera R."/>
            <person name="Culley D."/>
            <person name="Daum C."/>
            <person name="Ezra D."/>
            <person name="Gonzalez J."/>
            <person name="Henrissat B."/>
            <person name="Kuo A."/>
            <person name="Liang C."/>
            <person name="Lipzen A."/>
            <person name="Lutzoni F."/>
            <person name="Magnuson J."/>
            <person name="Mondo S."/>
            <person name="Nolan M."/>
            <person name="Ohm R."/>
            <person name="Pangilinan J."/>
            <person name="Park H.-J."/>
            <person name="Ramirez L."/>
            <person name="Alfaro M."/>
            <person name="Sun H."/>
            <person name="Tritt A."/>
            <person name="Yoshinaga Y."/>
            <person name="Zwiers L.-H."/>
            <person name="Turgeon B."/>
            <person name="Goodwin S."/>
            <person name="Spatafora J."/>
            <person name="Crous P."/>
            <person name="Grigoriev I."/>
        </authorList>
    </citation>
    <scope>NUCLEOTIDE SEQUENCE</scope>
    <source>
        <strain evidence="1">CBS 627.86</strain>
    </source>
</reference>
<dbReference type="EMBL" id="ML977387">
    <property type="protein sequence ID" value="KAF2105265.1"/>
    <property type="molecule type" value="Genomic_DNA"/>
</dbReference>
<evidence type="ECO:0000313" key="1">
    <source>
        <dbReference type="EMBL" id="KAF2105265.1"/>
    </source>
</evidence>
<protein>
    <submittedName>
        <fullName evidence="1">Uncharacterized protein</fullName>
    </submittedName>
</protein>
<sequence length="384" mass="43222">MHSGMANDLLSVASHYSPTKNGDDNSPGSQAMYQTQAALSSLVTTPEGQYDPYLSSPLSSSRVIWPSVQDDNSTYSFGYSAPSLPYTFPYVTHGPVQGWINSTTSSLMPTFPYTSPDPRTSGNVMYPFGTGFSYDFSIEFPSVSTSQSEPRVPRTELSAPIATPLLKLYVPILEKSFGPNSPTDLFWQRLADRSLVVYLADLTFHKEQVSKWLVPGMPIDSTDFAQVMDYLDKKRKNIQRRMYRAQDLDAIVDKYITECRMKGLLVDADGLPKSKADRHAVFASYMSMDIARKLLRQFKATVYTEDLLRSKHWSSVLQAIFVCIMSSRYSSRLYPEKKGSSAYKKSLYRDMAIIASNDFPTRPDADQIPAKVVVWDSLSVFYRN</sequence>
<dbReference type="Proteomes" id="UP000799770">
    <property type="component" value="Unassembled WGS sequence"/>
</dbReference>